<dbReference type="GO" id="GO:0016042">
    <property type="term" value="P:lipid catabolic process"/>
    <property type="evidence" value="ECO:0007669"/>
    <property type="project" value="UniProtKB-KW"/>
</dbReference>
<dbReference type="InterPro" id="IPR029058">
    <property type="entry name" value="AB_hydrolase_fold"/>
</dbReference>
<feature type="domain" description="Fungal lipase-type" evidence="10">
    <location>
        <begin position="222"/>
        <end position="367"/>
    </location>
</feature>
<dbReference type="Proteomes" id="UP001152484">
    <property type="component" value="Unassembled WGS sequence"/>
</dbReference>
<evidence type="ECO:0000313" key="12">
    <source>
        <dbReference type="Proteomes" id="UP001152484"/>
    </source>
</evidence>
<protein>
    <recommendedName>
        <fullName evidence="10">Fungal lipase-type domain-containing protein</fullName>
    </recommendedName>
</protein>
<dbReference type="PANTHER" id="PTHR31403:SF11">
    <property type="entry name" value="OS12G0614500 PROTEIN"/>
    <property type="match status" value="1"/>
</dbReference>
<proteinExistence type="inferred from homology"/>
<dbReference type="CDD" id="cd00519">
    <property type="entry name" value="Lipase_3"/>
    <property type="match status" value="1"/>
</dbReference>
<keyword evidence="4" id="KW-0934">Plastid</keyword>
<dbReference type="FunFam" id="3.40.50.1820:FF:000065">
    <property type="entry name" value="Phospholipase A1-II 3"/>
    <property type="match status" value="1"/>
</dbReference>
<evidence type="ECO:0000256" key="5">
    <source>
        <dbReference type="ARBA" id="ARBA00022801"/>
    </source>
</evidence>
<dbReference type="GO" id="GO:0047714">
    <property type="term" value="F:galactolipase activity"/>
    <property type="evidence" value="ECO:0007669"/>
    <property type="project" value="UniProtKB-ARBA"/>
</dbReference>
<dbReference type="Pfam" id="PF01764">
    <property type="entry name" value="Lipase_3"/>
    <property type="match status" value="1"/>
</dbReference>
<evidence type="ECO:0000256" key="1">
    <source>
        <dbReference type="ARBA" id="ARBA00004229"/>
    </source>
</evidence>
<comment type="caution">
    <text evidence="11">The sequence shown here is derived from an EMBL/GenBank/DDBJ whole genome shotgun (WGS) entry which is preliminary data.</text>
</comment>
<keyword evidence="7" id="KW-0442">Lipid degradation</keyword>
<evidence type="ECO:0000256" key="4">
    <source>
        <dbReference type="ARBA" id="ARBA00022640"/>
    </source>
</evidence>
<evidence type="ECO:0000256" key="9">
    <source>
        <dbReference type="SAM" id="MobiDB-lite"/>
    </source>
</evidence>
<reference evidence="11" key="1">
    <citation type="submission" date="2022-07" db="EMBL/GenBank/DDBJ databases">
        <authorList>
            <person name="Macas J."/>
            <person name="Novak P."/>
            <person name="Neumann P."/>
        </authorList>
    </citation>
    <scope>NUCLEOTIDE SEQUENCE</scope>
</reference>
<evidence type="ECO:0000256" key="7">
    <source>
        <dbReference type="ARBA" id="ARBA00022963"/>
    </source>
</evidence>
<keyword evidence="6" id="KW-0809">Transit peptide</keyword>
<dbReference type="GO" id="GO:0009507">
    <property type="term" value="C:chloroplast"/>
    <property type="evidence" value="ECO:0007669"/>
    <property type="project" value="UniProtKB-SubCell"/>
</dbReference>
<evidence type="ECO:0000256" key="8">
    <source>
        <dbReference type="ARBA" id="ARBA00023098"/>
    </source>
</evidence>
<evidence type="ECO:0000256" key="3">
    <source>
        <dbReference type="ARBA" id="ARBA00022528"/>
    </source>
</evidence>
<keyword evidence="3" id="KW-0150">Chloroplast</keyword>
<keyword evidence="5" id="KW-0378">Hydrolase</keyword>
<evidence type="ECO:0000259" key="10">
    <source>
        <dbReference type="Pfam" id="PF01764"/>
    </source>
</evidence>
<evidence type="ECO:0000256" key="6">
    <source>
        <dbReference type="ARBA" id="ARBA00022946"/>
    </source>
</evidence>
<dbReference type="PANTHER" id="PTHR31403">
    <property type="entry name" value="PHOSPHOLIPASE A1-IBETA2, CHLOROPLASTIC"/>
    <property type="match status" value="1"/>
</dbReference>
<dbReference type="OrthoDB" id="426718at2759"/>
<dbReference type="GO" id="GO:0008970">
    <property type="term" value="F:phospholipase A1 activity"/>
    <property type="evidence" value="ECO:0007669"/>
    <property type="project" value="UniProtKB-ARBA"/>
</dbReference>
<keyword evidence="8" id="KW-0443">Lipid metabolism</keyword>
<feature type="region of interest" description="Disordered" evidence="9">
    <location>
        <begin position="1"/>
        <end position="21"/>
    </location>
</feature>
<dbReference type="AlphaFoldDB" id="A0A9P1EM66"/>
<accession>A0A9P1EM66</accession>
<name>A0A9P1EM66_CUSEU</name>
<organism evidence="11 12">
    <name type="scientific">Cuscuta europaea</name>
    <name type="common">European dodder</name>
    <dbReference type="NCBI Taxonomy" id="41803"/>
    <lineage>
        <taxon>Eukaryota</taxon>
        <taxon>Viridiplantae</taxon>
        <taxon>Streptophyta</taxon>
        <taxon>Embryophyta</taxon>
        <taxon>Tracheophyta</taxon>
        <taxon>Spermatophyta</taxon>
        <taxon>Magnoliopsida</taxon>
        <taxon>eudicotyledons</taxon>
        <taxon>Gunneridae</taxon>
        <taxon>Pentapetalae</taxon>
        <taxon>asterids</taxon>
        <taxon>lamiids</taxon>
        <taxon>Solanales</taxon>
        <taxon>Convolvulaceae</taxon>
        <taxon>Cuscuteae</taxon>
        <taxon>Cuscuta</taxon>
        <taxon>Cuscuta subgen. Cuscuta</taxon>
    </lineage>
</organism>
<dbReference type="Gene3D" id="3.40.50.1820">
    <property type="entry name" value="alpha/beta hydrolase"/>
    <property type="match status" value="1"/>
</dbReference>
<keyword evidence="12" id="KW-1185">Reference proteome</keyword>
<evidence type="ECO:0000313" key="11">
    <source>
        <dbReference type="EMBL" id="CAH9113859.1"/>
    </source>
</evidence>
<dbReference type="EMBL" id="CAMAPE010000061">
    <property type="protein sequence ID" value="CAH9113859.1"/>
    <property type="molecule type" value="Genomic_DNA"/>
</dbReference>
<dbReference type="SUPFAM" id="SSF53474">
    <property type="entry name" value="alpha/beta-Hydrolases"/>
    <property type="match status" value="1"/>
</dbReference>
<gene>
    <name evidence="11" type="ORF">CEURO_LOCUS20192</name>
</gene>
<dbReference type="InterPro" id="IPR002921">
    <property type="entry name" value="Fungal_lipase-type"/>
</dbReference>
<sequence>MQTIGCHQHSHHSIADLRRNNHRSPAVETYPVIRAYKDARFEGRKKKGSTRTSRLAESLSNFINLQIETATIARRNNLVNVEDKADTPISSPKQNISSEWRELHGCREWEGLLDPLHPFLRREVVKYGEFAQATYDALDFDYCSEYAGSCRYNPHKLFDELSLTRSGYRVVKYMYAMSQVDLPEWLEASRLVDRWSKDSNWIGFVAVSDDEETLRIGRRDIVVAWRGTVTPTEWYENTQNKLVAIGQGEGKVEQGFLNIYTSKCDSSPYNKSSASEQVMRQLRELVEAYGGEEMSLTITGHSLGGALAVLNAYESAANFPGLPIAVISFASPRVGNIAFRDELYQMGVKTLRVTVKQDLVPRMPGIVFNESLQKFDELTGTLEWVYTHVGAELKLDVRASPYLKRGFNFIGIHMLETHLHLVDGWVSRSSTFRGDAKRDVALVNKDCDMLVDELRIPPNWFQLANKGLVRNASGRWVRPKRKPEDVPSPTTF</sequence>
<comment type="subcellular location">
    <subcellularLocation>
        <location evidence="1">Plastid</location>
        <location evidence="1">Chloroplast</location>
    </subcellularLocation>
</comment>
<comment type="similarity">
    <text evidence="2">Belongs to the AB hydrolase superfamily. Lipase family.</text>
</comment>
<evidence type="ECO:0000256" key="2">
    <source>
        <dbReference type="ARBA" id="ARBA00010701"/>
    </source>
</evidence>